<accession>E1IEQ8</accession>
<gene>
    <name evidence="3" type="ORF">OSCT_1809</name>
</gene>
<dbReference type="PANTHER" id="PTHR43283:SF11">
    <property type="entry name" value="BETA-LACTAMASE-RELATED DOMAIN-CONTAINING PROTEIN"/>
    <property type="match status" value="1"/>
</dbReference>
<dbReference type="eggNOG" id="COG1680">
    <property type="taxonomic scope" value="Bacteria"/>
</dbReference>
<evidence type="ECO:0000256" key="1">
    <source>
        <dbReference type="ARBA" id="ARBA00022801"/>
    </source>
</evidence>
<proteinExistence type="predicted"/>
<keyword evidence="4" id="KW-1185">Reference proteome</keyword>
<dbReference type="Gene3D" id="3.40.710.10">
    <property type="entry name" value="DD-peptidase/beta-lactamase superfamily"/>
    <property type="match status" value="1"/>
</dbReference>
<evidence type="ECO:0000313" key="4">
    <source>
        <dbReference type="Proteomes" id="UP000054010"/>
    </source>
</evidence>
<dbReference type="SUPFAM" id="SSF56601">
    <property type="entry name" value="beta-lactamase/transpeptidase-like"/>
    <property type="match status" value="1"/>
</dbReference>
<dbReference type="InterPro" id="IPR012338">
    <property type="entry name" value="Beta-lactam/transpept-like"/>
</dbReference>
<evidence type="ECO:0000313" key="3">
    <source>
        <dbReference type="EMBL" id="EFO80350.1"/>
    </source>
</evidence>
<dbReference type="EMBL" id="ADVR01000061">
    <property type="protein sequence ID" value="EFO80350.1"/>
    <property type="molecule type" value="Genomic_DNA"/>
</dbReference>
<dbReference type="InterPro" id="IPR001466">
    <property type="entry name" value="Beta-lactam-related"/>
</dbReference>
<protein>
    <submittedName>
        <fullName evidence="3">Beta-lactamase</fullName>
    </submittedName>
</protein>
<evidence type="ECO:0000259" key="2">
    <source>
        <dbReference type="Pfam" id="PF00144"/>
    </source>
</evidence>
<dbReference type="PANTHER" id="PTHR43283">
    <property type="entry name" value="BETA-LACTAMASE-RELATED"/>
    <property type="match status" value="1"/>
</dbReference>
<reference evidence="3 4" key="1">
    <citation type="journal article" date="2011" name="J. Bacteriol.">
        <title>Draft genome sequence of the anoxygenic filamentous phototrophic bacterium Oscillochloris trichoides subsp. DG-6.</title>
        <authorList>
            <person name="Kuznetsov B.B."/>
            <person name="Ivanovsky R.N."/>
            <person name="Keppen O.I."/>
            <person name="Sukhacheva M.V."/>
            <person name="Bumazhkin B.K."/>
            <person name="Patutina E.O."/>
            <person name="Beletsky A.V."/>
            <person name="Mardanov A.V."/>
            <person name="Baslerov R.V."/>
            <person name="Panteleeva A.N."/>
            <person name="Kolganova T.V."/>
            <person name="Ravin N.V."/>
            <person name="Skryabin K.G."/>
        </authorList>
    </citation>
    <scope>NUCLEOTIDE SEQUENCE [LARGE SCALE GENOMIC DNA]</scope>
    <source>
        <strain evidence="3 4">DG-6</strain>
    </source>
</reference>
<dbReference type="InterPro" id="IPR050789">
    <property type="entry name" value="Diverse_Enzym_Activities"/>
</dbReference>
<dbReference type="AlphaFoldDB" id="E1IEQ8"/>
<dbReference type="OrthoDB" id="9770183at2"/>
<dbReference type="Pfam" id="PF00144">
    <property type="entry name" value="Beta-lactamase"/>
    <property type="match status" value="1"/>
</dbReference>
<organism evidence="3 4">
    <name type="scientific">Oscillochloris trichoides DG-6</name>
    <dbReference type="NCBI Taxonomy" id="765420"/>
    <lineage>
        <taxon>Bacteria</taxon>
        <taxon>Bacillati</taxon>
        <taxon>Chloroflexota</taxon>
        <taxon>Chloroflexia</taxon>
        <taxon>Chloroflexales</taxon>
        <taxon>Chloroflexineae</taxon>
        <taxon>Oscillochloridaceae</taxon>
        <taxon>Oscillochloris</taxon>
    </lineage>
</organism>
<dbReference type="STRING" id="765420.OSCT_1809"/>
<feature type="domain" description="Beta-lactamase-related" evidence="2">
    <location>
        <begin position="7"/>
        <end position="330"/>
    </location>
</feature>
<dbReference type="GO" id="GO:0016787">
    <property type="term" value="F:hydrolase activity"/>
    <property type="evidence" value="ECO:0007669"/>
    <property type="project" value="UniProtKB-KW"/>
</dbReference>
<dbReference type="HOGENOM" id="CLU_020027_1_1_0"/>
<dbReference type="Proteomes" id="UP000054010">
    <property type="component" value="Unassembled WGS sequence"/>
</dbReference>
<comment type="caution">
    <text evidence="3">The sequence shown here is derived from an EMBL/GenBank/DDBJ whole genome shotgun (WGS) entry which is preliminary data.</text>
</comment>
<name>E1IEQ8_9CHLR</name>
<keyword evidence="1" id="KW-0378">Hydrolase</keyword>
<sequence length="353" mass="38155">MFATHIDTLVTEAIHAHMFPGAVVHAQRGGETLHTAAYGSTMYADPGSQPVFRDMIYDIASLTKPFTATAALILMDAGLLRLDDPLQRFLPHMRAHGVTLRHLFTHSAGLEIRLSSLRAAGAAGIRDAIQQLEPLHPPGTYLSYANINTLLLGEVVAEVFGARLDAAIHNLILAPLGMRDTTFCPAPHLRERIAPTEWDTSWRGGVVHGVVHDESSYALGGVAGHAGLFSTATDMARFATLWLQGGACGERQILHEATVALACRDYTSHMRTPTGLPLASGLGWARDRHTFMGQVPVGTIGHTGFTGTVIVICPQAQAALVLLTNCTYPYRTPPPYRHHPIVARMVEMLVTLT</sequence>